<organism evidence="2 3">
    <name type="scientific">Pseudanabaena frigida</name>
    <dbReference type="NCBI Taxonomy" id="945775"/>
    <lineage>
        <taxon>Bacteria</taxon>
        <taxon>Bacillati</taxon>
        <taxon>Cyanobacteriota</taxon>
        <taxon>Cyanophyceae</taxon>
        <taxon>Pseudanabaenales</taxon>
        <taxon>Pseudanabaenaceae</taxon>
        <taxon>Pseudanabaena</taxon>
    </lineage>
</organism>
<dbReference type="Proteomes" id="UP000249467">
    <property type="component" value="Unassembled WGS sequence"/>
</dbReference>
<proteinExistence type="predicted"/>
<evidence type="ECO:0000313" key="3">
    <source>
        <dbReference type="Proteomes" id="UP000249467"/>
    </source>
</evidence>
<reference evidence="2 3" key="1">
    <citation type="submission" date="2018-04" db="EMBL/GenBank/DDBJ databases">
        <authorList>
            <person name="Go L.Y."/>
            <person name="Mitchell J.A."/>
        </authorList>
    </citation>
    <scope>NUCLEOTIDE SEQUENCE [LARGE SCALE GENOMIC DNA]</scope>
    <source>
        <strain evidence="2">ULC066bin1</strain>
    </source>
</reference>
<reference evidence="2 3" key="2">
    <citation type="submission" date="2018-06" db="EMBL/GenBank/DDBJ databases">
        <title>Metagenomic assembly of (sub)arctic Cyanobacteria and their associated microbiome from non-axenic cultures.</title>
        <authorList>
            <person name="Baurain D."/>
        </authorList>
    </citation>
    <scope>NUCLEOTIDE SEQUENCE [LARGE SCALE GENOMIC DNA]</scope>
    <source>
        <strain evidence="2">ULC066bin1</strain>
    </source>
</reference>
<dbReference type="AlphaFoldDB" id="A0A2W4WG26"/>
<dbReference type="InterPro" id="IPR022060">
    <property type="entry name" value="DUF3616"/>
</dbReference>
<dbReference type="Pfam" id="PF12275">
    <property type="entry name" value="DUF3616"/>
    <property type="match status" value="1"/>
</dbReference>
<evidence type="ECO:0000259" key="1">
    <source>
        <dbReference type="Pfam" id="PF12275"/>
    </source>
</evidence>
<accession>A0A2W4WG26</accession>
<comment type="caution">
    <text evidence="2">The sequence shown here is derived from an EMBL/GenBank/DDBJ whole genome shotgun (WGS) entry which is preliminary data.</text>
</comment>
<evidence type="ECO:0000313" key="2">
    <source>
        <dbReference type="EMBL" id="PZO42157.1"/>
    </source>
</evidence>
<sequence>MTSSISLLGPINIIGNIYDDDKKNESISAIEVVDDFLIVGADEGNKVKVLKRNGDGYAVVRSIQLRSDKEIDIEGIACEGSAVYVIGSHSYKREKIKLNQSYEQNRKAIATVLSETQRDQLFRFSLNADAEIEKTSLRSIIELNDSNNLLYLFSRIPSKENGVDIEGLAVHNGLLYVGFRGPVLRDNWVPILKCKFAQPIVQADLVFVNLGGRGVRDITRVNDGFLILAGAVGDGLVSYQVYFWDGEDCLIGNRKLGNVGRLDILGELPVYENAKAEGLALLKESDSAYEVLIVFDGVKNGDPKRFRIIKK</sequence>
<protein>
    <submittedName>
        <fullName evidence="2">DUF3616 domain-containing protein</fullName>
    </submittedName>
</protein>
<feature type="domain" description="DUF3616" evidence="1">
    <location>
        <begin position="27"/>
        <end position="299"/>
    </location>
</feature>
<name>A0A2W4WG26_9CYAN</name>
<gene>
    <name evidence="2" type="ORF">DCF19_07900</name>
</gene>
<dbReference type="EMBL" id="QBML01000008">
    <property type="protein sequence ID" value="PZO42157.1"/>
    <property type="molecule type" value="Genomic_DNA"/>
</dbReference>